<dbReference type="InterPro" id="IPR003995">
    <property type="entry name" value="RTX_toxin_determinant-A"/>
</dbReference>
<reference evidence="10" key="1">
    <citation type="journal article" date="2003" name="Plasmid">
        <title>Nucleotide sequence based characterizations of two cryptic plasmids from the marine bacterium Ruegeria isolate PR1b.</title>
        <authorList>
            <person name="Zhong Z."/>
            <person name="Caspi R."/>
            <person name="Helinski D."/>
            <person name="Knauf V."/>
            <person name="Sykes S."/>
            <person name="O'Byrne C."/>
            <person name="Shea T.P."/>
            <person name="Wilkinson J.E."/>
            <person name="DeLoughery C."/>
            <person name="Toukdarian A."/>
        </authorList>
    </citation>
    <scope>NUCLEOTIDE SEQUENCE</scope>
    <source>
        <strain evidence="10">PR1b</strain>
        <plasmid evidence="10">pSD20</plasmid>
    </source>
</reference>
<evidence type="ECO:0000256" key="6">
    <source>
        <dbReference type="ARBA" id="ARBA00022737"/>
    </source>
</evidence>
<evidence type="ECO:0000256" key="2">
    <source>
        <dbReference type="ARBA" id="ARBA00004370"/>
    </source>
</evidence>
<dbReference type="Pfam" id="PF00353">
    <property type="entry name" value="HemolysinCabind"/>
    <property type="match status" value="5"/>
</dbReference>
<dbReference type="PRINTS" id="PR01488">
    <property type="entry name" value="RTXTOXINA"/>
</dbReference>
<evidence type="ECO:0000256" key="3">
    <source>
        <dbReference type="ARBA" id="ARBA00004613"/>
    </source>
</evidence>
<protein>
    <submittedName>
        <fullName evidence="10">RB134</fullName>
    </submittedName>
</protein>
<evidence type="ECO:0000256" key="8">
    <source>
        <dbReference type="ARBA" id="ARBA00023136"/>
    </source>
</evidence>
<sequence>MAGKTLEFLGRISSGEEAFDVDIRDLDLHATAQGLRLYASTGINGGVASYGLSGNGATLMGLSQHGGSATLASGQAAILPGMGCLVQAGAGLGGVMQQGITAQGAAGQMSALALPGIGTTVRLVAGATLQGGPSLLVTAGSNGTLESWRLNANGSATKAGASFDHPDARALAITDSGVLLVADANLGGLASYRINAKTGALSAADQIGIEDGLPVAGPSVLEVVQAYGQSWAVLGAGQSGSLTVLRLNDRGQMQMVDHLSDTLETRFGQITALELVQVKGRVLVLAGGGDGGLSLLELLPDGRLLHRAAMENEPGQDLAAISAITAAQVGDQLEIYVASQDGAGLARLGYELGDFAGRGSRGTAGDDLLIGARTLSGGAGDDVLVSGSSGGDLTGGAGADLFMPGVMDRPGQDRVVIRDFTIGEDEIDLSAFVSLRSLAGLTAQSRSDGILLTHNDQRILVQSHNGQALELDDIWPAGLGSPHRWLAGETYPCDTVYGSAEGDQLAGTASADIFDGQDGDDRIDGGAGNDQIFGGFGADSLIGGSGNDALLGGLGDDQLSGGAGADTLSGELGEDWLSGGEGGDLLNGDAGNDRLFGEAGSDRLFGGDGNDLLSGGSDNDQLFGGYGNDLLRGNAGNDQLFGGAGNDRLLGLVGNDLLKDIHGDNILMGGGGQDRLQSGRGEDVLKGGAGDDLLVARGGADRLFGGSGRDTLKAGLGDDVLNGGNGADRLLGGAGRDELLGGRGNDILRGGGGADVFVFTRGHGQDRIQDFRPGTDQLDLSDLNQRYGDLEISRAGNATLIDTGAGEIQLNGLRPWQLDADDFLF</sequence>
<evidence type="ECO:0000256" key="5">
    <source>
        <dbReference type="ARBA" id="ARBA00022656"/>
    </source>
</evidence>
<dbReference type="InterPro" id="IPR050557">
    <property type="entry name" value="RTX_toxin/Mannuronan_C5-epim"/>
</dbReference>
<evidence type="ECO:0000259" key="9">
    <source>
        <dbReference type="Pfam" id="PF08548"/>
    </source>
</evidence>
<evidence type="ECO:0000313" key="10">
    <source>
        <dbReference type="EMBL" id="AAN05155.1"/>
    </source>
</evidence>
<dbReference type="Pfam" id="PF08548">
    <property type="entry name" value="Peptidase_M10_C"/>
    <property type="match status" value="2"/>
</dbReference>
<dbReference type="GO" id="GO:0005509">
    <property type="term" value="F:calcium ion binding"/>
    <property type="evidence" value="ECO:0007669"/>
    <property type="project" value="InterPro"/>
</dbReference>
<dbReference type="SUPFAM" id="SSF50956">
    <property type="entry name" value="Thermostable phytase (3-phytase)"/>
    <property type="match status" value="1"/>
</dbReference>
<dbReference type="InterPro" id="IPR013858">
    <property type="entry name" value="Peptidase_M10B_C"/>
</dbReference>
<dbReference type="Gene3D" id="2.130.10.10">
    <property type="entry name" value="YVTN repeat-like/Quinoprotein amine dehydrogenase"/>
    <property type="match status" value="1"/>
</dbReference>
<dbReference type="GO" id="GO:0016020">
    <property type="term" value="C:membrane"/>
    <property type="evidence" value="ECO:0007669"/>
    <property type="project" value="UniProtKB-SubCell"/>
</dbReference>
<accession>Q8KWA8</accession>
<dbReference type="GO" id="GO:0090729">
    <property type="term" value="F:toxin activity"/>
    <property type="evidence" value="ECO:0007669"/>
    <property type="project" value="UniProtKB-KW"/>
</dbReference>
<comment type="cofactor">
    <cofactor evidence="1">
        <name>Ca(2+)</name>
        <dbReference type="ChEBI" id="CHEBI:29108"/>
    </cofactor>
</comment>
<geneLocation type="plasmid" evidence="10">
    <name>pSD20</name>
</geneLocation>
<dbReference type="InterPro" id="IPR011049">
    <property type="entry name" value="Serralysin-like_metalloprot_C"/>
</dbReference>
<name>Q8KWA8_9RHOB</name>
<dbReference type="PRINTS" id="PR00313">
    <property type="entry name" value="CABNDNGRPT"/>
</dbReference>
<keyword evidence="10" id="KW-0614">Plasmid</keyword>
<dbReference type="InterPro" id="IPR015943">
    <property type="entry name" value="WD40/YVTN_repeat-like_dom_sf"/>
</dbReference>
<keyword evidence="8" id="KW-0472">Membrane</keyword>
<evidence type="ECO:0000256" key="7">
    <source>
        <dbReference type="ARBA" id="ARBA00023026"/>
    </source>
</evidence>
<keyword evidence="4" id="KW-0964">Secreted</keyword>
<dbReference type="PROSITE" id="PS00330">
    <property type="entry name" value="HEMOLYSIN_CALCIUM"/>
    <property type="match status" value="8"/>
</dbReference>
<evidence type="ECO:0000256" key="1">
    <source>
        <dbReference type="ARBA" id="ARBA00001913"/>
    </source>
</evidence>
<dbReference type="PANTHER" id="PTHR38340">
    <property type="entry name" value="S-LAYER PROTEIN"/>
    <property type="match status" value="1"/>
</dbReference>
<dbReference type="InterPro" id="IPR018511">
    <property type="entry name" value="Hemolysin-typ_Ca-bd_CS"/>
</dbReference>
<dbReference type="Gene3D" id="2.150.10.10">
    <property type="entry name" value="Serralysin-like metalloprotease, C-terminal"/>
    <property type="match status" value="6"/>
</dbReference>
<dbReference type="RefSeq" id="WP_011116761.1">
    <property type="nucleotide sequence ID" value="NC_004929.1"/>
</dbReference>
<evidence type="ECO:0000256" key="4">
    <source>
        <dbReference type="ARBA" id="ARBA00022525"/>
    </source>
</evidence>
<organism evidence="10">
    <name type="scientific">Ruegeria sp. PR1b</name>
    <dbReference type="NCBI Taxonomy" id="185588"/>
    <lineage>
        <taxon>Bacteria</taxon>
        <taxon>Pseudomonadati</taxon>
        <taxon>Pseudomonadota</taxon>
        <taxon>Alphaproteobacteria</taxon>
        <taxon>Rhodobacterales</taxon>
        <taxon>Roseobacteraceae</taxon>
        <taxon>Ruegeria</taxon>
    </lineage>
</organism>
<keyword evidence="7" id="KW-0843">Virulence</keyword>
<dbReference type="SUPFAM" id="SSF51120">
    <property type="entry name" value="beta-Roll"/>
    <property type="match status" value="3"/>
</dbReference>
<feature type="domain" description="Peptidase M10 serralysin C-terminal" evidence="9">
    <location>
        <begin position="377"/>
        <end position="435"/>
    </location>
</feature>
<keyword evidence="6" id="KW-0677">Repeat</keyword>
<dbReference type="EMBL" id="AF416330">
    <property type="protein sequence ID" value="AAN05155.1"/>
    <property type="molecule type" value="Genomic_DNA"/>
</dbReference>
<keyword evidence="5" id="KW-0800">Toxin</keyword>
<feature type="domain" description="Peptidase M10 serralysin C-terminal" evidence="9">
    <location>
        <begin position="739"/>
        <end position="791"/>
    </location>
</feature>
<comment type="subcellular location">
    <subcellularLocation>
        <location evidence="2">Membrane</location>
    </subcellularLocation>
    <subcellularLocation>
        <location evidence="3">Secreted</location>
    </subcellularLocation>
</comment>
<dbReference type="PANTHER" id="PTHR38340:SF1">
    <property type="entry name" value="S-LAYER PROTEIN"/>
    <property type="match status" value="1"/>
</dbReference>
<dbReference type="AlphaFoldDB" id="Q8KWA8"/>
<dbReference type="GO" id="GO:0005615">
    <property type="term" value="C:extracellular space"/>
    <property type="evidence" value="ECO:0007669"/>
    <property type="project" value="InterPro"/>
</dbReference>
<proteinExistence type="predicted"/>
<dbReference type="InterPro" id="IPR001343">
    <property type="entry name" value="Hemolysn_Ca-bd"/>
</dbReference>